<dbReference type="GO" id="GO:0006742">
    <property type="term" value="P:NADP+ catabolic process"/>
    <property type="evidence" value="ECO:0007669"/>
    <property type="project" value="TreeGrafter"/>
</dbReference>
<dbReference type="EMBL" id="QEEZ01000019">
    <property type="protein sequence ID" value="PWC01074.1"/>
    <property type="molecule type" value="Genomic_DNA"/>
</dbReference>
<evidence type="ECO:0000256" key="5">
    <source>
        <dbReference type="ARBA" id="ARBA00022723"/>
    </source>
</evidence>
<reference evidence="13" key="1">
    <citation type="submission" date="2018-04" db="EMBL/GenBank/DDBJ databases">
        <authorList>
            <person name="Liu S."/>
            <person name="Wang Z."/>
            <person name="Li J."/>
        </authorList>
    </citation>
    <scope>NUCLEOTIDE SEQUENCE [LARGE SCALE GENOMIC DNA]</scope>
    <source>
        <strain evidence="13">2189</strain>
    </source>
</reference>
<dbReference type="PROSITE" id="PS00893">
    <property type="entry name" value="NUDIX_BOX"/>
    <property type="match status" value="1"/>
</dbReference>
<evidence type="ECO:0000313" key="13">
    <source>
        <dbReference type="Proteomes" id="UP000244989"/>
    </source>
</evidence>
<dbReference type="Gene3D" id="3.90.79.10">
    <property type="entry name" value="Nucleoside Triphosphate Pyrophosphohydrolase"/>
    <property type="match status" value="1"/>
</dbReference>
<keyword evidence="8" id="KW-0520">NAD</keyword>
<dbReference type="PANTHER" id="PTHR42904">
    <property type="entry name" value="NUDIX HYDROLASE, NUDC SUBFAMILY"/>
    <property type="match status" value="1"/>
</dbReference>
<gene>
    <name evidence="12" type="ORF">DF222_09295</name>
</gene>
<evidence type="ECO:0000256" key="8">
    <source>
        <dbReference type="ARBA" id="ARBA00023027"/>
    </source>
</evidence>
<dbReference type="GO" id="GO:0035529">
    <property type="term" value="F:NADH pyrophosphatase activity"/>
    <property type="evidence" value="ECO:0007669"/>
    <property type="project" value="TreeGrafter"/>
</dbReference>
<feature type="compositionally biased region" description="Basic and acidic residues" evidence="10">
    <location>
        <begin position="213"/>
        <end position="222"/>
    </location>
</feature>
<feature type="region of interest" description="Disordered" evidence="10">
    <location>
        <begin position="203"/>
        <end position="229"/>
    </location>
</feature>
<keyword evidence="6" id="KW-0378">Hydrolase</keyword>
<dbReference type="InterPro" id="IPR050241">
    <property type="entry name" value="NAD-cap_RNA_hydrolase_NudC"/>
</dbReference>
<keyword evidence="7" id="KW-0460">Magnesium</keyword>
<dbReference type="SUPFAM" id="SSF55811">
    <property type="entry name" value="Nudix"/>
    <property type="match status" value="1"/>
</dbReference>
<dbReference type="InterPro" id="IPR020084">
    <property type="entry name" value="NUDIX_hydrolase_CS"/>
</dbReference>
<dbReference type="PROSITE" id="PS51462">
    <property type="entry name" value="NUDIX"/>
    <property type="match status" value="1"/>
</dbReference>
<evidence type="ECO:0000256" key="6">
    <source>
        <dbReference type="ARBA" id="ARBA00022801"/>
    </source>
</evidence>
<dbReference type="CDD" id="cd03429">
    <property type="entry name" value="NUDIX_NADH_pyrophosphatase_Nudt13"/>
    <property type="match status" value="1"/>
</dbReference>
<keyword evidence="13" id="KW-1185">Reference proteome</keyword>
<organism evidence="12 13">
    <name type="scientific">Corynebacterium yudongzhengii</name>
    <dbReference type="NCBI Taxonomy" id="2080740"/>
    <lineage>
        <taxon>Bacteria</taxon>
        <taxon>Bacillati</taxon>
        <taxon>Actinomycetota</taxon>
        <taxon>Actinomycetes</taxon>
        <taxon>Mycobacteriales</taxon>
        <taxon>Corynebacteriaceae</taxon>
        <taxon>Corynebacterium</taxon>
    </lineage>
</organism>
<dbReference type="GO" id="GO:0019677">
    <property type="term" value="P:NAD+ catabolic process"/>
    <property type="evidence" value="ECO:0007669"/>
    <property type="project" value="TreeGrafter"/>
</dbReference>
<dbReference type="Pfam" id="PF00293">
    <property type="entry name" value="NUDIX"/>
    <property type="match status" value="1"/>
</dbReference>
<proteinExistence type="inferred from homology"/>
<sequence>MSNTARDLVLISPEGYILTDHGRPTTGQLPVDPGRLIRVDENTWAVRLTDREDAELRDAGLVHTAARSLLDDRRIARALALVDNRERVLFDPRDGSPVSFDADNIVARGEGGPIFPRIDPAVIGLITDPDDEYLLLGRKAGGEYYSLIAGYVEAGENLEEAFYREAFEETGRRIRNIIYRGSQPWPMGGSLMVGFEAITDDRDPQAATDGELDDVRWTDRPGLDNVPLAGPGSIARSLIDDWRNRTNEATNES</sequence>
<evidence type="ECO:0000256" key="10">
    <source>
        <dbReference type="SAM" id="MobiDB-lite"/>
    </source>
</evidence>
<dbReference type="AlphaFoldDB" id="A0A2U1T4Z4"/>
<feature type="domain" description="Nudix hydrolase" evidence="11">
    <location>
        <begin position="116"/>
        <end position="240"/>
    </location>
</feature>
<name>A0A2U1T4Z4_9CORY</name>
<dbReference type="InterPro" id="IPR049734">
    <property type="entry name" value="NudC-like_C"/>
</dbReference>
<comment type="caution">
    <text evidence="12">The sequence shown here is derived from an EMBL/GenBank/DDBJ whole genome shotgun (WGS) entry which is preliminary data.</text>
</comment>
<evidence type="ECO:0000256" key="7">
    <source>
        <dbReference type="ARBA" id="ARBA00022842"/>
    </source>
</evidence>
<evidence type="ECO:0000256" key="3">
    <source>
        <dbReference type="ARBA" id="ARBA00009595"/>
    </source>
</evidence>
<dbReference type="OrthoDB" id="9791656at2"/>
<evidence type="ECO:0000256" key="1">
    <source>
        <dbReference type="ARBA" id="ARBA00001946"/>
    </source>
</evidence>
<dbReference type="EC" id="3.6.1.22" evidence="4"/>
<keyword evidence="5" id="KW-0479">Metal-binding</keyword>
<dbReference type="KEGG" id="cyz:C3B44_02870"/>
<comment type="catalytic activity">
    <reaction evidence="9">
        <text>a 5'-end NAD(+)-phospho-ribonucleoside in mRNA + H2O = a 5'-end phospho-adenosine-phospho-ribonucleoside in mRNA + beta-nicotinamide D-ribonucleotide + 2 H(+)</text>
        <dbReference type="Rhea" id="RHEA:60876"/>
        <dbReference type="Rhea" id="RHEA-COMP:15698"/>
        <dbReference type="Rhea" id="RHEA-COMP:15719"/>
        <dbReference type="ChEBI" id="CHEBI:14649"/>
        <dbReference type="ChEBI" id="CHEBI:15377"/>
        <dbReference type="ChEBI" id="CHEBI:15378"/>
        <dbReference type="ChEBI" id="CHEBI:144029"/>
        <dbReference type="ChEBI" id="CHEBI:144051"/>
    </reaction>
    <physiologicalReaction direction="left-to-right" evidence="9">
        <dbReference type="Rhea" id="RHEA:60877"/>
    </physiologicalReaction>
</comment>
<protein>
    <recommendedName>
        <fullName evidence="4">NAD(+) diphosphatase</fullName>
        <ecNumber evidence="4">3.6.1.22</ecNumber>
    </recommendedName>
</protein>
<dbReference type="PANTHER" id="PTHR42904:SF6">
    <property type="entry name" value="NAD-CAPPED RNA HYDROLASE NUDT12"/>
    <property type="match status" value="1"/>
</dbReference>
<evidence type="ECO:0000259" key="11">
    <source>
        <dbReference type="PROSITE" id="PS51462"/>
    </source>
</evidence>
<dbReference type="RefSeq" id="WP_108431048.1">
    <property type="nucleotide sequence ID" value="NZ_CP026947.1"/>
</dbReference>
<dbReference type="InterPro" id="IPR015797">
    <property type="entry name" value="NUDIX_hydrolase-like_dom_sf"/>
</dbReference>
<evidence type="ECO:0000256" key="9">
    <source>
        <dbReference type="ARBA" id="ARBA00023679"/>
    </source>
</evidence>
<comment type="cofactor">
    <cofactor evidence="2">
        <name>Zn(2+)</name>
        <dbReference type="ChEBI" id="CHEBI:29105"/>
    </cofactor>
</comment>
<comment type="similarity">
    <text evidence="3">Belongs to the Nudix hydrolase family. NudC subfamily.</text>
</comment>
<evidence type="ECO:0000256" key="4">
    <source>
        <dbReference type="ARBA" id="ARBA00012381"/>
    </source>
</evidence>
<comment type="cofactor">
    <cofactor evidence="1">
        <name>Mg(2+)</name>
        <dbReference type="ChEBI" id="CHEBI:18420"/>
    </cofactor>
</comment>
<evidence type="ECO:0000313" key="12">
    <source>
        <dbReference type="EMBL" id="PWC01074.1"/>
    </source>
</evidence>
<dbReference type="InterPro" id="IPR000086">
    <property type="entry name" value="NUDIX_hydrolase_dom"/>
</dbReference>
<dbReference type="GO" id="GO:0046872">
    <property type="term" value="F:metal ion binding"/>
    <property type="evidence" value="ECO:0007669"/>
    <property type="project" value="UniProtKB-KW"/>
</dbReference>
<dbReference type="Proteomes" id="UP000244989">
    <property type="component" value="Unassembled WGS sequence"/>
</dbReference>
<evidence type="ECO:0000256" key="2">
    <source>
        <dbReference type="ARBA" id="ARBA00001947"/>
    </source>
</evidence>
<accession>A0A2U1T4Z4</accession>
<dbReference type="GO" id="GO:0005829">
    <property type="term" value="C:cytosol"/>
    <property type="evidence" value="ECO:0007669"/>
    <property type="project" value="TreeGrafter"/>
</dbReference>